<feature type="region of interest" description="Disordered" evidence="1">
    <location>
        <begin position="25"/>
        <end position="51"/>
    </location>
</feature>
<organism evidence="2 3">
    <name type="scientific">Geodia barretti</name>
    <name type="common">Barrett's horny sponge</name>
    <dbReference type="NCBI Taxonomy" id="519541"/>
    <lineage>
        <taxon>Eukaryota</taxon>
        <taxon>Metazoa</taxon>
        <taxon>Porifera</taxon>
        <taxon>Demospongiae</taxon>
        <taxon>Heteroscleromorpha</taxon>
        <taxon>Tetractinellida</taxon>
        <taxon>Astrophorina</taxon>
        <taxon>Geodiidae</taxon>
        <taxon>Geodia</taxon>
    </lineage>
</organism>
<dbReference type="GO" id="GO:0033617">
    <property type="term" value="P:mitochondrial respiratory chain complex IV assembly"/>
    <property type="evidence" value="ECO:0007669"/>
    <property type="project" value="InterPro"/>
</dbReference>
<dbReference type="AlphaFoldDB" id="A0AA35WU64"/>
<name>A0AA35WU64_GEOBA</name>
<evidence type="ECO:0000313" key="2">
    <source>
        <dbReference type="EMBL" id="CAI8032919.1"/>
    </source>
</evidence>
<keyword evidence="3" id="KW-1185">Reference proteome</keyword>
<dbReference type="InterPro" id="IPR039870">
    <property type="entry name" value="Coa4-like"/>
</dbReference>
<dbReference type="Proteomes" id="UP001174909">
    <property type="component" value="Unassembled WGS sequence"/>
</dbReference>
<evidence type="ECO:0000313" key="3">
    <source>
        <dbReference type="Proteomes" id="UP001174909"/>
    </source>
</evidence>
<gene>
    <name evidence="2" type="ORF">GBAR_LOCUS18574</name>
</gene>
<dbReference type="GO" id="GO:0005758">
    <property type="term" value="C:mitochondrial intermembrane space"/>
    <property type="evidence" value="ECO:0007669"/>
    <property type="project" value="InterPro"/>
</dbReference>
<dbReference type="PANTHER" id="PTHR13639:SF2">
    <property type="entry name" value="CYTOCHROME C OXIDASE ASSEMBLY FACTOR 4 HOMOLOG, MITOCHONDRIAL"/>
    <property type="match status" value="1"/>
</dbReference>
<feature type="non-terminal residue" evidence="2">
    <location>
        <position position="1"/>
    </location>
</feature>
<feature type="compositionally biased region" description="Acidic residues" evidence="1">
    <location>
        <begin position="41"/>
        <end position="51"/>
    </location>
</feature>
<comment type="caution">
    <text evidence="2">The sequence shown here is derived from an EMBL/GenBank/DDBJ whole genome shotgun (WGS) entry which is preliminary data.</text>
</comment>
<dbReference type="EMBL" id="CASHTH010002633">
    <property type="protein sequence ID" value="CAI8032919.1"/>
    <property type="molecule type" value="Genomic_DNA"/>
</dbReference>
<accession>A0AA35WU64</accession>
<protein>
    <submittedName>
        <fullName evidence="2">Cytochrome c oxidase assembly factor 4 homolog, mitochondrial</fullName>
    </submittedName>
</protein>
<proteinExistence type="predicted"/>
<dbReference type="PANTHER" id="PTHR13639">
    <property type="entry name" value="CYTOCHROME C OXIDASE ASSEMBLY FACTOR 4 HOMOLOG, MITOCHONDRIAL"/>
    <property type="match status" value="1"/>
</dbReference>
<evidence type="ECO:0000256" key="1">
    <source>
        <dbReference type="SAM" id="MobiDB-lite"/>
    </source>
</evidence>
<sequence length="108" mass="12771">LRHRKLFSSIAPHFLGHHPYLSRHATQHKRAMEQNNHNTGTDEEEEEEEDFFNVTIHRSGCAKEHYTLQDCYAEKGDWRKCTSEMTGFRECMDRQRSSKSNSTQNRNS</sequence>
<reference evidence="2" key="1">
    <citation type="submission" date="2023-03" db="EMBL/GenBank/DDBJ databases">
        <authorList>
            <person name="Steffen K."/>
            <person name="Cardenas P."/>
        </authorList>
    </citation>
    <scope>NUCLEOTIDE SEQUENCE</scope>
</reference>